<protein>
    <submittedName>
        <fullName evidence="1">Uncharacterized protein</fullName>
    </submittedName>
</protein>
<dbReference type="PROSITE" id="PS51257">
    <property type="entry name" value="PROKAR_LIPOPROTEIN"/>
    <property type="match status" value="1"/>
</dbReference>
<sequence length="61" mass="6352">MRHRLRFLGPAVMGVVACGGLGMRGTGPDGTSVEIIDPALEVDRDMDAETVGDSLLVRPGS</sequence>
<evidence type="ECO:0000313" key="1">
    <source>
        <dbReference type="EMBL" id="SBS70126.1"/>
    </source>
</evidence>
<name>A0A1Y5NUQ5_9MICO</name>
<accession>A0A1Y5NUQ5</accession>
<dbReference type="AlphaFoldDB" id="A0A1Y5NUQ5"/>
<dbReference type="RefSeq" id="WP_295572731.1">
    <property type="nucleotide sequence ID" value="NZ_FLQR01000001.1"/>
</dbReference>
<reference evidence="1" key="1">
    <citation type="submission" date="2016-03" db="EMBL/GenBank/DDBJ databases">
        <authorList>
            <person name="Ploux O."/>
        </authorList>
    </citation>
    <scope>NUCLEOTIDE SEQUENCE</scope>
    <source>
        <strain evidence="1">UC1</strain>
    </source>
</reference>
<proteinExistence type="predicted"/>
<gene>
    <name evidence="1" type="ORF">MIPYR_10297</name>
</gene>
<dbReference type="EMBL" id="FLQR01000001">
    <property type="protein sequence ID" value="SBS70126.1"/>
    <property type="molecule type" value="Genomic_DNA"/>
</dbReference>
<organism evidence="1">
    <name type="scientific">uncultured Microbacterium sp</name>
    <dbReference type="NCBI Taxonomy" id="191216"/>
    <lineage>
        <taxon>Bacteria</taxon>
        <taxon>Bacillati</taxon>
        <taxon>Actinomycetota</taxon>
        <taxon>Actinomycetes</taxon>
        <taxon>Micrococcales</taxon>
        <taxon>Microbacteriaceae</taxon>
        <taxon>Microbacterium</taxon>
        <taxon>environmental samples</taxon>
    </lineage>
</organism>